<dbReference type="EMBL" id="AMZH03002163">
    <property type="protein sequence ID" value="RRT76559.1"/>
    <property type="molecule type" value="Genomic_DNA"/>
</dbReference>
<evidence type="ECO:0000313" key="2">
    <source>
        <dbReference type="Proteomes" id="UP000287651"/>
    </source>
</evidence>
<sequence length="83" mass="9341">VTICTQGVGGFVFGNENSASNEDRYKYALLISCFACCLRLQEAILSIPRGITRLMDMLMDREVRIPPFQSKLIVFVQLLLLSL</sequence>
<reference evidence="1 2" key="1">
    <citation type="journal article" date="2014" name="Agronomy (Basel)">
        <title>A Draft Genome Sequence for Ensete ventricosum, the Drought-Tolerant Tree Against Hunger.</title>
        <authorList>
            <person name="Harrison J."/>
            <person name="Moore K.A."/>
            <person name="Paszkiewicz K."/>
            <person name="Jones T."/>
            <person name="Grant M."/>
            <person name="Ambacheew D."/>
            <person name="Muzemil S."/>
            <person name="Studholme D.J."/>
        </authorList>
    </citation>
    <scope>NUCLEOTIDE SEQUENCE [LARGE SCALE GENOMIC DNA]</scope>
</reference>
<dbReference type="AlphaFoldDB" id="A0A427AJX7"/>
<accession>A0A427AJX7</accession>
<feature type="non-terminal residue" evidence="1">
    <location>
        <position position="1"/>
    </location>
</feature>
<proteinExistence type="predicted"/>
<organism evidence="1 2">
    <name type="scientific">Ensete ventricosum</name>
    <name type="common">Abyssinian banana</name>
    <name type="synonym">Musa ensete</name>
    <dbReference type="NCBI Taxonomy" id="4639"/>
    <lineage>
        <taxon>Eukaryota</taxon>
        <taxon>Viridiplantae</taxon>
        <taxon>Streptophyta</taxon>
        <taxon>Embryophyta</taxon>
        <taxon>Tracheophyta</taxon>
        <taxon>Spermatophyta</taxon>
        <taxon>Magnoliopsida</taxon>
        <taxon>Liliopsida</taxon>
        <taxon>Zingiberales</taxon>
        <taxon>Musaceae</taxon>
        <taxon>Ensete</taxon>
    </lineage>
</organism>
<dbReference type="Proteomes" id="UP000287651">
    <property type="component" value="Unassembled WGS sequence"/>
</dbReference>
<name>A0A427AJX7_ENSVE</name>
<evidence type="ECO:0000313" key="1">
    <source>
        <dbReference type="EMBL" id="RRT76559.1"/>
    </source>
</evidence>
<gene>
    <name evidence="1" type="ORF">B296_00029868</name>
</gene>
<comment type="caution">
    <text evidence="1">The sequence shown here is derived from an EMBL/GenBank/DDBJ whole genome shotgun (WGS) entry which is preliminary data.</text>
</comment>
<protein>
    <submittedName>
        <fullName evidence="1">Uncharacterized protein</fullName>
    </submittedName>
</protein>